<dbReference type="CDD" id="cd14752">
    <property type="entry name" value="GH31_N"/>
    <property type="match status" value="1"/>
</dbReference>
<dbReference type="PANTHER" id="PTHR22762">
    <property type="entry name" value="ALPHA-GLUCOSIDASE"/>
    <property type="match status" value="1"/>
</dbReference>
<dbReference type="CDD" id="cd06604">
    <property type="entry name" value="GH31_glucosidase_II_MalA"/>
    <property type="match status" value="1"/>
</dbReference>
<comment type="caution">
    <text evidence="8">The sequence shown here is derived from an EMBL/GenBank/DDBJ whole genome shotgun (WGS) entry which is preliminary data.</text>
</comment>
<dbReference type="PANTHER" id="PTHR22762:SF166">
    <property type="entry name" value="ALPHA-GLUCOSIDASE"/>
    <property type="match status" value="1"/>
</dbReference>
<dbReference type="Gene3D" id="2.60.40.1760">
    <property type="entry name" value="glycosyl hydrolase (family 31)"/>
    <property type="match status" value="1"/>
</dbReference>
<dbReference type="InterPro" id="IPR025887">
    <property type="entry name" value="Glyco_hydro_31_N_dom"/>
</dbReference>
<dbReference type="Pfam" id="PF21365">
    <property type="entry name" value="Glyco_hydro_31_3rd"/>
    <property type="match status" value="1"/>
</dbReference>
<dbReference type="Gene3D" id="3.20.20.80">
    <property type="entry name" value="Glycosidases"/>
    <property type="match status" value="1"/>
</dbReference>
<dbReference type="InterPro" id="IPR011013">
    <property type="entry name" value="Gal_mutarotase_sf_dom"/>
</dbReference>
<dbReference type="InterPro" id="IPR048395">
    <property type="entry name" value="Glyco_hydro_31_C"/>
</dbReference>
<accession>A0ABR9RJG3</accession>
<dbReference type="InterPro" id="IPR017853">
    <property type="entry name" value="GH"/>
</dbReference>
<gene>
    <name evidence="8" type="ORF">INF30_07560</name>
</gene>
<dbReference type="EMBL" id="JADCKL010000004">
    <property type="protein sequence ID" value="MBE5063116.1"/>
    <property type="molecule type" value="Genomic_DNA"/>
</dbReference>
<evidence type="ECO:0000256" key="2">
    <source>
        <dbReference type="ARBA" id="ARBA00022801"/>
    </source>
</evidence>
<dbReference type="Pfam" id="PF13802">
    <property type="entry name" value="Gal_mutarotas_2"/>
    <property type="match status" value="1"/>
</dbReference>
<dbReference type="PROSITE" id="PS00129">
    <property type="entry name" value="GLYCOSYL_HYDROL_F31_1"/>
    <property type="match status" value="1"/>
</dbReference>
<evidence type="ECO:0000259" key="7">
    <source>
        <dbReference type="Pfam" id="PF21365"/>
    </source>
</evidence>
<dbReference type="Gene3D" id="2.60.40.4040">
    <property type="match status" value="1"/>
</dbReference>
<keyword evidence="3 4" id="KW-0326">Glycosidase</keyword>
<dbReference type="SUPFAM" id="SSF51445">
    <property type="entry name" value="(Trans)glycosidases"/>
    <property type="match status" value="1"/>
</dbReference>
<dbReference type="RefSeq" id="WP_226394787.1">
    <property type="nucleotide sequence ID" value="NZ_JADCKL010000004.1"/>
</dbReference>
<evidence type="ECO:0000313" key="8">
    <source>
        <dbReference type="EMBL" id="MBE5063116.1"/>
    </source>
</evidence>
<dbReference type="InterPro" id="IPR030458">
    <property type="entry name" value="Glyco_hydro_31_AS"/>
</dbReference>
<evidence type="ECO:0000313" key="9">
    <source>
        <dbReference type="Proteomes" id="UP000758652"/>
    </source>
</evidence>
<proteinExistence type="inferred from homology"/>
<reference evidence="8 9" key="1">
    <citation type="submission" date="2020-10" db="EMBL/GenBank/DDBJ databases">
        <title>ChiBAC.</title>
        <authorList>
            <person name="Zenner C."/>
            <person name="Hitch T.C.A."/>
            <person name="Clavel T."/>
        </authorList>
    </citation>
    <scope>NUCLEOTIDE SEQUENCE [LARGE SCALE GENOMIC DNA]</scope>
    <source>
        <strain evidence="8 9">DSM 108991</strain>
    </source>
</reference>
<feature type="domain" description="Glycosyl hydrolase family 31 C-terminal" evidence="7">
    <location>
        <begin position="525"/>
        <end position="613"/>
    </location>
</feature>
<protein>
    <submittedName>
        <fullName evidence="8">Alpha-glucosidase</fullName>
    </submittedName>
</protein>
<keyword evidence="2 4" id="KW-0378">Hydrolase</keyword>
<organism evidence="8 9">
    <name type="scientific">Claveliimonas monacensis</name>
    <dbReference type="NCBI Taxonomy" id="2779351"/>
    <lineage>
        <taxon>Bacteria</taxon>
        <taxon>Bacillati</taxon>
        <taxon>Bacillota</taxon>
        <taxon>Clostridia</taxon>
        <taxon>Lachnospirales</taxon>
        <taxon>Lachnospiraceae</taxon>
        <taxon>Claveliimonas</taxon>
    </lineage>
</organism>
<comment type="similarity">
    <text evidence="1 4">Belongs to the glycosyl hydrolase 31 family.</text>
</comment>
<evidence type="ECO:0000256" key="3">
    <source>
        <dbReference type="ARBA" id="ARBA00023295"/>
    </source>
</evidence>
<name>A0ABR9RJG3_9FIRM</name>
<dbReference type="Pfam" id="PF01055">
    <property type="entry name" value="Glyco_hydro_31_2nd"/>
    <property type="match status" value="1"/>
</dbReference>
<dbReference type="SUPFAM" id="SSF74650">
    <property type="entry name" value="Galactose mutarotase-like"/>
    <property type="match status" value="1"/>
</dbReference>
<feature type="domain" description="Glycoside hydrolase family 31 N-terminal" evidence="6">
    <location>
        <begin position="37"/>
        <end position="109"/>
    </location>
</feature>
<evidence type="ECO:0000259" key="6">
    <source>
        <dbReference type="Pfam" id="PF13802"/>
    </source>
</evidence>
<feature type="domain" description="Glycoside hydrolase family 31 TIM barrel" evidence="5">
    <location>
        <begin position="154"/>
        <end position="514"/>
    </location>
</feature>
<dbReference type="SUPFAM" id="SSF51011">
    <property type="entry name" value="Glycosyl hydrolase domain"/>
    <property type="match status" value="1"/>
</dbReference>
<evidence type="ECO:0000259" key="5">
    <source>
        <dbReference type="Pfam" id="PF01055"/>
    </source>
</evidence>
<dbReference type="Proteomes" id="UP000758652">
    <property type="component" value="Unassembled WGS sequence"/>
</dbReference>
<sequence length="689" mass="78082">MIRKYTFGNPFPTEAVVKEIPASQGTLPCFSMKDGSLVLTMEKDAPVYGLGEQVRGINKRGWLYTSNCTDDPHHLETTHSLYGAHNFLLIGGSEPFGIFIDYPGRLTFDIGYTQKDTLRITPEDWDLDIYVIQEEDGLLPSIVRSFRQLIGRSYIPPKWAFGYGQSRWGYKNEADVREVAAKYKEAGIPLDAIYLDIDYMERYEDFTVSEEKFPDLPALAADMKKEGIHLVPIIDAGVKIEDGYSVYEEGKAAGYFCKEEDGTDFVGAVWPGRAHFPDMLNPAARRWFGLKYKFLLDQGIDGFWNDMNEPAIFYSEKRLNKVFDEVASMKGQNLDLDKNDHLLGLVNTLANNPEDYRSFYHQPGGGLPRVRHDKVHNLYGYNMTRAAGEAFEELEPDKRILMFSRSSYIGMHRYGGIWQGDNLSWWSHLLMNVKMMPSLSMCGFLYTGADLAGFGADTTEDLVMRWLQFGIFTPLMRNHSAMGTREQEAYRFSNAKALGQIIGLRYCLLPYLYSEYMKAALNDDMLFQPLSFAYPDDALAAQVEDQILLGESLMLAPVYQQNATGRYVYLPEDMLCVTTSGPEDFRCQKMTAGHHYVPVAEEELIFFVRKGHLLPLAEAAKNVEELDASHLHVIAYPADTCCYTLYDDDGYGKDYEDPSHLSAIDVTADGGVRYEGSQERTIDICFICS</sequence>
<dbReference type="InterPro" id="IPR000322">
    <property type="entry name" value="Glyco_hydro_31_TIM"/>
</dbReference>
<keyword evidence="9" id="KW-1185">Reference proteome</keyword>
<evidence type="ECO:0000256" key="1">
    <source>
        <dbReference type="ARBA" id="ARBA00007806"/>
    </source>
</evidence>
<evidence type="ECO:0000256" key="4">
    <source>
        <dbReference type="RuleBase" id="RU361185"/>
    </source>
</evidence>